<dbReference type="Gene3D" id="3.30.70.270">
    <property type="match status" value="1"/>
</dbReference>
<dbReference type="InterPro" id="IPR043502">
    <property type="entry name" value="DNA/RNA_pol_sf"/>
</dbReference>
<gene>
    <name evidence="3" type="ORF">MAGMO_2446</name>
</gene>
<protein>
    <submittedName>
        <fullName evidence="3">DNA polymerase IV, devoid of proofreading, damage-inducible protein P</fullName>
        <ecNumber evidence="3">2.7.7.7</ecNumber>
    </submittedName>
</protein>
<dbReference type="GO" id="GO:0005829">
    <property type="term" value="C:cytosol"/>
    <property type="evidence" value="ECO:0007669"/>
    <property type="project" value="TreeGrafter"/>
</dbReference>
<accession>A0A1S7LI72</accession>
<keyword evidence="3" id="KW-0808">Transferase</keyword>
<evidence type="ECO:0000313" key="3">
    <source>
        <dbReference type="EMBL" id="CRH06605.1"/>
    </source>
</evidence>
<keyword evidence="3" id="KW-0548">Nucleotidyltransferase</keyword>
<dbReference type="PROSITE" id="PS50173">
    <property type="entry name" value="UMUC"/>
    <property type="match status" value="1"/>
</dbReference>
<dbReference type="AlphaFoldDB" id="A0A1S7LI72"/>
<dbReference type="Gene3D" id="3.40.1170.60">
    <property type="match status" value="1"/>
</dbReference>
<sequence>MDTRKIIHVDMDAFFASVEQREQPEYKGLPLVVGGKSARGIVAAASYEALQFESHSAMAMQKAMARCPNLVVARPRKELYNEISLQIRKIFSQYKPVGDMEMPHLA</sequence>
<dbReference type="Pfam" id="PF00817">
    <property type="entry name" value="IMS"/>
    <property type="match status" value="1"/>
</dbReference>
<dbReference type="InterPro" id="IPR001126">
    <property type="entry name" value="UmuC"/>
</dbReference>
<dbReference type="GO" id="GO:0042276">
    <property type="term" value="P:error-prone translesion synthesis"/>
    <property type="evidence" value="ECO:0007669"/>
    <property type="project" value="TreeGrafter"/>
</dbReference>
<dbReference type="GO" id="GO:0003887">
    <property type="term" value="F:DNA-directed DNA polymerase activity"/>
    <property type="evidence" value="ECO:0007669"/>
    <property type="project" value="UniProtKB-EC"/>
</dbReference>
<dbReference type="InterPro" id="IPR050116">
    <property type="entry name" value="DNA_polymerase-Y"/>
</dbReference>
<evidence type="ECO:0000256" key="1">
    <source>
        <dbReference type="ARBA" id="ARBA00010945"/>
    </source>
</evidence>
<dbReference type="PANTHER" id="PTHR11076:SF33">
    <property type="entry name" value="DNA POLYMERASE KAPPA"/>
    <property type="match status" value="1"/>
</dbReference>
<comment type="similarity">
    <text evidence="1">Belongs to the DNA polymerase type-Y family.</text>
</comment>
<dbReference type="InterPro" id="IPR043128">
    <property type="entry name" value="Rev_trsase/Diguanyl_cyclase"/>
</dbReference>
<dbReference type="GO" id="GO:0006281">
    <property type="term" value="P:DNA repair"/>
    <property type="evidence" value="ECO:0007669"/>
    <property type="project" value="InterPro"/>
</dbReference>
<name>A0A1S7LI72_MAGMO</name>
<evidence type="ECO:0000259" key="2">
    <source>
        <dbReference type="PROSITE" id="PS50173"/>
    </source>
</evidence>
<dbReference type="PANTHER" id="PTHR11076">
    <property type="entry name" value="DNA REPAIR POLYMERASE UMUC / TRANSFERASE FAMILY MEMBER"/>
    <property type="match status" value="1"/>
</dbReference>
<organism evidence="3">
    <name type="scientific">Magnetococcus massalia (strain MO-1)</name>
    <dbReference type="NCBI Taxonomy" id="451514"/>
    <lineage>
        <taxon>Bacteria</taxon>
        <taxon>Pseudomonadati</taxon>
        <taxon>Pseudomonadota</taxon>
        <taxon>Magnetococcia</taxon>
        <taxon>Magnetococcales</taxon>
        <taxon>Magnetococcaceae</taxon>
        <taxon>Magnetococcus</taxon>
    </lineage>
</organism>
<dbReference type="EMBL" id="LO017727">
    <property type="protein sequence ID" value="CRH06605.1"/>
    <property type="molecule type" value="Genomic_DNA"/>
</dbReference>
<dbReference type="EC" id="2.7.7.7" evidence="3"/>
<reference evidence="3" key="1">
    <citation type="submission" date="2015-04" db="EMBL/GenBank/DDBJ databases">
        <authorList>
            <person name="Syromyatnikov M.Y."/>
            <person name="Popov V.N."/>
        </authorList>
    </citation>
    <scope>NUCLEOTIDE SEQUENCE</scope>
    <source>
        <strain evidence="3">MO-1</strain>
    </source>
</reference>
<proteinExistence type="inferred from homology"/>
<feature type="domain" description="UmuC" evidence="2">
    <location>
        <begin position="6"/>
        <end position="106"/>
    </location>
</feature>
<dbReference type="SUPFAM" id="SSF56672">
    <property type="entry name" value="DNA/RNA polymerases"/>
    <property type="match status" value="1"/>
</dbReference>
<dbReference type="GO" id="GO:0009432">
    <property type="term" value="P:SOS response"/>
    <property type="evidence" value="ECO:0007669"/>
    <property type="project" value="TreeGrafter"/>
</dbReference>